<dbReference type="SUPFAM" id="SSF48498">
    <property type="entry name" value="Tetracyclin repressor-like, C-terminal domain"/>
    <property type="match status" value="1"/>
</dbReference>
<feature type="region of interest" description="Disordered" evidence="5">
    <location>
        <begin position="1"/>
        <end position="20"/>
    </location>
</feature>
<evidence type="ECO:0000313" key="8">
    <source>
        <dbReference type="Proteomes" id="UP000487268"/>
    </source>
</evidence>
<dbReference type="InterPro" id="IPR001647">
    <property type="entry name" value="HTH_TetR"/>
</dbReference>
<dbReference type="AlphaFoldDB" id="A0A7K0BRT2"/>
<sequence>MASMGSVADQVKRRYDTSGRRRAAEANRRAILEAARELFTARGYAATTMNGIAERAGVSLDTVYAAVGRKPAVFLELVETALSGTDQAVPARQREYVQAIRAEPAAARKLEIYAHAIAGIHGRMAPLLRVAQTAADPQVRGIWQDIAHRRAANMRELARDLLDTGQLRPGLGVDEIADVVWATNSPEFYCLLVEDRGWLPERFAAWLADAWGRLLLALPPA</sequence>
<organism evidence="7 8">
    <name type="scientific">Actinomadura macrotermitis</name>
    <dbReference type="NCBI Taxonomy" id="2585200"/>
    <lineage>
        <taxon>Bacteria</taxon>
        <taxon>Bacillati</taxon>
        <taxon>Actinomycetota</taxon>
        <taxon>Actinomycetes</taxon>
        <taxon>Streptosporangiales</taxon>
        <taxon>Thermomonosporaceae</taxon>
        <taxon>Actinomadura</taxon>
    </lineage>
</organism>
<evidence type="ECO:0000256" key="5">
    <source>
        <dbReference type="SAM" id="MobiDB-lite"/>
    </source>
</evidence>
<keyword evidence="8" id="KW-1185">Reference proteome</keyword>
<dbReference type="Proteomes" id="UP000487268">
    <property type="component" value="Unassembled WGS sequence"/>
</dbReference>
<proteinExistence type="predicted"/>
<feature type="domain" description="HTH tetR-type" evidence="6">
    <location>
        <begin position="25"/>
        <end position="85"/>
    </location>
</feature>
<gene>
    <name evidence="7" type="ORF">ACRB68_16260</name>
</gene>
<evidence type="ECO:0000256" key="2">
    <source>
        <dbReference type="ARBA" id="ARBA00023125"/>
    </source>
</evidence>
<feature type="compositionally biased region" description="Basic and acidic residues" evidence="5">
    <location>
        <begin position="10"/>
        <end position="20"/>
    </location>
</feature>
<dbReference type="PANTHER" id="PTHR30055">
    <property type="entry name" value="HTH-TYPE TRANSCRIPTIONAL REGULATOR RUTR"/>
    <property type="match status" value="1"/>
</dbReference>
<dbReference type="Pfam" id="PF00440">
    <property type="entry name" value="TetR_N"/>
    <property type="match status" value="1"/>
</dbReference>
<evidence type="ECO:0000259" key="6">
    <source>
        <dbReference type="PROSITE" id="PS50977"/>
    </source>
</evidence>
<dbReference type="PROSITE" id="PS50977">
    <property type="entry name" value="HTH_TETR_2"/>
    <property type="match status" value="1"/>
</dbReference>
<dbReference type="EMBL" id="WEGH01000001">
    <property type="protein sequence ID" value="MQY03582.1"/>
    <property type="molecule type" value="Genomic_DNA"/>
</dbReference>
<evidence type="ECO:0000256" key="1">
    <source>
        <dbReference type="ARBA" id="ARBA00023015"/>
    </source>
</evidence>
<evidence type="ECO:0000256" key="4">
    <source>
        <dbReference type="PROSITE-ProRule" id="PRU00335"/>
    </source>
</evidence>
<dbReference type="Gene3D" id="1.10.357.10">
    <property type="entry name" value="Tetracycline Repressor, domain 2"/>
    <property type="match status" value="1"/>
</dbReference>
<dbReference type="PANTHER" id="PTHR30055:SF234">
    <property type="entry name" value="HTH-TYPE TRANSCRIPTIONAL REGULATOR BETI"/>
    <property type="match status" value="1"/>
</dbReference>
<dbReference type="InterPro" id="IPR009057">
    <property type="entry name" value="Homeodomain-like_sf"/>
</dbReference>
<dbReference type="GO" id="GO:0003700">
    <property type="term" value="F:DNA-binding transcription factor activity"/>
    <property type="evidence" value="ECO:0007669"/>
    <property type="project" value="TreeGrafter"/>
</dbReference>
<keyword evidence="3" id="KW-0804">Transcription</keyword>
<dbReference type="InterPro" id="IPR036271">
    <property type="entry name" value="Tet_transcr_reg_TetR-rel_C_sf"/>
</dbReference>
<dbReference type="SUPFAM" id="SSF46689">
    <property type="entry name" value="Homeodomain-like"/>
    <property type="match status" value="1"/>
</dbReference>
<keyword evidence="1" id="KW-0805">Transcription regulation</keyword>
<dbReference type="GO" id="GO:0000976">
    <property type="term" value="F:transcription cis-regulatory region binding"/>
    <property type="evidence" value="ECO:0007669"/>
    <property type="project" value="TreeGrafter"/>
</dbReference>
<feature type="DNA-binding region" description="H-T-H motif" evidence="4">
    <location>
        <begin position="48"/>
        <end position="67"/>
    </location>
</feature>
<dbReference type="PRINTS" id="PR00455">
    <property type="entry name" value="HTHTETR"/>
</dbReference>
<comment type="caution">
    <text evidence="7">The sequence shown here is derived from an EMBL/GenBank/DDBJ whole genome shotgun (WGS) entry which is preliminary data.</text>
</comment>
<evidence type="ECO:0000313" key="7">
    <source>
        <dbReference type="EMBL" id="MQY03582.1"/>
    </source>
</evidence>
<evidence type="ECO:0000256" key="3">
    <source>
        <dbReference type="ARBA" id="ARBA00023163"/>
    </source>
</evidence>
<reference evidence="7 8" key="1">
    <citation type="submission" date="2019-10" db="EMBL/GenBank/DDBJ databases">
        <title>Actinomadura rubteroloni sp. nov. and Actinomadura macrotermitis sp. nov., isolated from the gut of fungus growing-termite Macrotermes natalensis.</title>
        <authorList>
            <person name="Benndorf R."/>
            <person name="Martin K."/>
            <person name="Kuefner M."/>
            <person name="De Beer W."/>
            <person name="Kaster A.-K."/>
            <person name="Vollmers J."/>
            <person name="Poulsen M."/>
            <person name="Beemelmanns C."/>
        </authorList>
    </citation>
    <scope>NUCLEOTIDE SEQUENCE [LARGE SCALE GENOMIC DNA]</scope>
    <source>
        <strain evidence="7 8">RB68</strain>
    </source>
</reference>
<protein>
    <recommendedName>
        <fullName evidence="6">HTH tetR-type domain-containing protein</fullName>
    </recommendedName>
</protein>
<accession>A0A7K0BRT2</accession>
<dbReference type="InterPro" id="IPR050109">
    <property type="entry name" value="HTH-type_TetR-like_transc_reg"/>
</dbReference>
<name>A0A7K0BRT2_9ACTN</name>
<keyword evidence="2 4" id="KW-0238">DNA-binding</keyword>